<name>A0A3P9CMP7_9CICH</name>
<dbReference type="GeneTree" id="ENSGT00940000164275"/>
<feature type="domain" description="Inosine/uridine-preferring nucleoside hydrolase" evidence="2">
    <location>
        <begin position="5"/>
        <end position="154"/>
    </location>
</feature>
<dbReference type="InterPro" id="IPR036452">
    <property type="entry name" value="Ribo_hydro-like"/>
</dbReference>
<organism evidence="3 4">
    <name type="scientific">Maylandia zebra</name>
    <name type="common">zebra mbuna</name>
    <dbReference type="NCBI Taxonomy" id="106582"/>
    <lineage>
        <taxon>Eukaryota</taxon>
        <taxon>Metazoa</taxon>
        <taxon>Chordata</taxon>
        <taxon>Craniata</taxon>
        <taxon>Vertebrata</taxon>
        <taxon>Euteleostomi</taxon>
        <taxon>Actinopterygii</taxon>
        <taxon>Neopterygii</taxon>
        <taxon>Teleostei</taxon>
        <taxon>Neoteleostei</taxon>
        <taxon>Acanthomorphata</taxon>
        <taxon>Ovalentaria</taxon>
        <taxon>Cichlomorphae</taxon>
        <taxon>Cichliformes</taxon>
        <taxon>Cichlidae</taxon>
        <taxon>African cichlids</taxon>
        <taxon>Pseudocrenilabrinae</taxon>
        <taxon>Haplochromini</taxon>
        <taxon>Maylandia</taxon>
        <taxon>Maylandia zebra complex</taxon>
    </lineage>
</organism>
<dbReference type="AlphaFoldDB" id="A0A3P9CMP7"/>
<accession>A0A3P9CMP7</accession>
<sequence length="266" mass="28688">MKKKLIIDVDTGVDDAMAIMVALANPDVEILGITCCHGNTPLENVLKNTLRVLKICNRLDIPVYRGCSKPLLARKQHAGDYHGKDGLGDVPDPDALGLDLLLDEHTSYQHNSVFCLQVILVATAPLTNLAVTVQLDPSLPKKLKALYIMGGNTECRLLFTLLYLLSDLCAPLPVDVLEGGKLTSNYPFRAPHYSLESFAVVGGAVAIPGGDASSEDALNGTVIEGPEDAGAHAESFQSPEKEEALLRLLHCFVCEPEATHSPQQRR</sequence>
<dbReference type="InterPro" id="IPR052775">
    <property type="entry name" value="IUN_hydrolase"/>
</dbReference>
<dbReference type="InterPro" id="IPR001910">
    <property type="entry name" value="Inosine/uridine_hydrolase_dom"/>
</dbReference>
<dbReference type="Pfam" id="PF01156">
    <property type="entry name" value="IU_nuc_hydro"/>
    <property type="match status" value="1"/>
</dbReference>
<evidence type="ECO:0000313" key="3">
    <source>
        <dbReference type="Ensembl" id="ENSMZEP00005023347.1"/>
    </source>
</evidence>
<dbReference type="Proteomes" id="UP000265160">
    <property type="component" value="LG23"/>
</dbReference>
<dbReference type="PANTHER" id="PTHR46190">
    <property type="entry name" value="SI:CH211-201H21.5-RELATED"/>
    <property type="match status" value="1"/>
</dbReference>
<dbReference type="Ensembl" id="ENSMZET00005024112.1">
    <property type="protein sequence ID" value="ENSMZEP00005023347.1"/>
    <property type="gene ID" value="ENSMZEG00005017471.1"/>
</dbReference>
<dbReference type="Gene3D" id="3.90.245.10">
    <property type="entry name" value="Ribonucleoside hydrolase-like"/>
    <property type="match status" value="1"/>
</dbReference>
<reference evidence="3 4" key="1">
    <citation type="journal article" date="2014" name="Nature">
        <title>The genomic substrate for adaptive radiation in African cichlid fish.</title>
        <authorList>
            <person name="Brawand D."/>
            <person name="Wagner C.E."/>
            <person name="Li Y.I."/>
            <person name="Malinsky M."/>
            <person name="Keller I."/>
            <person name="Fan S."/>
            <person name="Simakov O."/>
            <person name="Ng A.Y."/>
            <person name="Lim Z.W."/>
            <person name="Bezault E."/>
            <person name="Turner-Maier J."/>
            <person name="Johnson J."/>
            <person name="Alcazar R."/>
            <person name="Noh H.J."/>
            <person name="Russell P."/>
            <person name="Aken B."/>
            <person name="Alfoldi J."/>
            <person name="Amemiya C."/>
            <person name="Azzouzi N."/>
            <person name="Baroiller J.F."/>
            <person name="Barloy-Hubler F."/>
            <person name="Berlin A."/>
            <person name="Bloomquist R."/>
            <person name="Carleton K.L."/>
            <person name="Conte M.A."/>
            <person name="D'Cotta H."/>
            <person name="Eshel O."/>
            <person name="Gaffney L."/>
            <person name="Galibert F."/>
            <person name="Gante H.F."/>
            <person name="Gnerre S."/>
            <person name="Greuter L."/>
            <person name="Guyon R."/>
            <person name="Haddad N.S."/>
            <person name="Haerty W."/>
            <person name="Harris R.M."/>
            <person name="Hofmann H.A."/>
            <person name="Hourlier T."/>
            <person name="Hulata G."/>
            <person name="Jaffe D.B."/>
            <person name="Lara M."/>
            <person name="Lee A.P."/>
            <person name="MacCallum I."/>
            <person name="Mwaiko S."/>
            <person name="Nikaido M."/>
            <person name="Nishihara H."/>
            <person name="Ozouf-Costaz C."/>
            <person name="Penman D.J."/>
            <person name="Przybylski D."/>
            <person name="Rakotomanga M."/>
            <person name="Renn S.C.P."/>
            <person name="Ribeiro F.J."/>
            <person name="Ron M."/>
            <person name="Salzburger W."/>
            <person name="Sanchez-Pulido L."/>
            <person name="Santos M.E."/>
            <person name="Searle S."/>
            <person name="Sharpe T."/>
            <person name="Swofford R."/>
            <person name="Tan F.J."/>
            <person name="Williams L."/>
            <person name="Young S."/>
            <person name="Yin S."/>
            <person name="Okada N."/>
            <person name="Kocher T.D."/>
            <person name="Miska E.A."/>
            <person name="Lander E.S."/>
            <person name="Venkatesh B."/>
            <person name="Fernald R.D."/>
            <person name="Meyer A."/>
            <person name="Ponting C.P."/>
            <person name="Streelman J.T."/>
            <person name="Lindblad-Toh K."/>
            <person name="Seehausen O."/>
            <person name="Di Palma F."/>
        </authorList>
    </citation>
    <scope>NUCLEOTIDE SEQUENCE</scope>
</reference>
<dbReference type="PANTHER" id="PTHR46190:SF1">
    <property type="entry name" value="SI:CH211-201H21.5"/>
    <property type="match status" value="1"/>
</dbReference>
<proteinExistence type="inferred from homology"/>
<protein>
    <recommendedName>
        <fullName evidence="2">Inosine/uridine-preferring nucleoside hydrolase domain-containing protein</fullName>
    </recommendedName>
</protein>
<evidence type="ECO:0000256" key="1">
    <source>
        <dbReference type="ARBA" id="ARBA00009176"/>
    </source>
</evidence>
<reference evidence="3" key="3">
    <citation type="submission" date="2025-09" db="UniProtKB">
        <authorList>
            <consortium name="Ensembl"/>
        </authorList>
    </citation>
    <scope>IDENTIFICATION</scope>
</reference>
<evidence type="ECO:0000313" key="4">
    <source>
        <dbReference type="Proteomes" id="UP000265160"/>
    </source>
</evidence>
<keyword evidence="4" id="KW-1185">Reference proteome</keyword>
<reference evidence="3" key="2">
    <citation type="submission" date="2025-08" db="UniProtKB">
        <authorList>
            <consortium name="Ensembl"/>
        </authorList>
    </citation>
    <scope>IDENTIFICATION</scope>
</reference>
<evidence type="ECO:0000259" key="2">
    <source>
        <dbReference type="Pfam" id="PF01156"/>
    </source>
</evidence>
<dbReference type="GO" id="GO:0016799">
    <property type="term" value="F:hydrolase activity, hydrolyzing N-glycosyl compounds"/>
    <property type="evidence" value="ECO:0007669"/>
    <property type="project" value="InterPro"/>
</dbReference>
<dbReference type="SUPFAM" id="SSF53590">
    <property type="entry name" value="Nucleoside hydrolase"/>
    <property type="match status" value="1"/>
</dbReference>
<comment type="similarity">
    <text evidence="1">Belongs to the IUNH family.</text>
</comment>